<gene>
    <name evidence="2" type="ORF">SAMN04488498_108106</name>
</gene>
<accession>A0A1I4AJJ2</accession>
<dbReference type="InterPro" id="IPR045599">
    <property type="entry name" value="DUF6456"/>
</dbReference>
<protein>
    <recommendedName>
        <fullName evidence="1">DUF6456 domain-containing protein</fullName>
    </recommendedName>
</protein>
<keyword evidence="3" id="KW-1185">Reference proteome</keyword>
<feature type="domain" description="DUF6456" evidence="1">
    <location>
        <begin position="110"/>
        <end position="245"/>
    </location>
</feature>
<dbReference type="RefSeq" id="WP_149760920.1">
    <property type="nucleotide sequence ID" value="NZ_BSPE01000048.1"/>
</dbReference>
<evidence type="ECO:0000313" key="3">
    <source>
        <dbReference type="Proteomes" id="UP000323300"/>
    </source>
</evidence>
<dbReference type="EMBL" id="FOSL01000008">
    <property type="protein sequence ID" value="SFK56524.1"/>
    <property type="molecule type" value="Genomic_DNA"/>
</dbReference>
<reference evidence="2 3" key="1">
    <citation type="submission" date="2016-10" db="EMBL/GenBank/DDBJ databases">
        <authorList>
            <person name="Varghese N."/>
            <person name="Submissions S."/>
        </authorList>
    </citation>
    <scope>NUCLEOTIDE SEQUENCE [LARGE SCALE GENOMIC DNA]</scope>
    <source>
        <strain evidence="2 3">DSM 21822</strain>
    </source>
</reference>
<proteinExistence type="predicted"/>
<dbReference type="OrthoDB" id="7476630at2"/>
<evidence type="ECO:0000313" key="2">
    <source>
        <dbReference type="EMBL" id="SFK56524.1"/>
    </source>
</evidence>
<organism evidence="2 3">
    <name type="scientific">Neomesorhizobium albiziae</name>
    <dbReference type="NCBI Taxonomy" id="335020"/>
    <lineage>
        <taxon>Bacteria</taxon>
        <taxon>Pseudomonadati</taxon>
        <taxon>Pseudomonadota</taxon>
        <taxon>Alphaproteobacteria</taxon>
        <taxon>Hyphomicrobiales</taxon>
        <taxon>Phyllobacteriaceae</taxon>
        <taxon>Neomesorhizobium</taxon>
    </lineage>
</organism>
<dbReference type="AlphaFoldDB" id="A0A1I4AJJ2"/>
<evidence type="ECO:0000259" key="1">
    <source>
        <dbReference type="Pfam" id="PF20057"/>
    </source>
</evidence>
<name>A0A1I4AJJ2_9HYPH</name>
<dbReference type="Proteomes" id="UP000323300">
    <property type="component" value="Unassembled WGS sequence"/>
</dbReference>
<dbReference type="Pfam" id="PF20057">
    <property type="entry name" value="DUF6456"/>
    <property type="match status" value="1"/>
</dbReference>
<sequence>MAAGEDDDKTWLRIARFLSRGDARAIDSAEDGKVLLDGADRGPISAPRTALAAMARAGFVERRSAGLFLSAAGRAYVKRALAAVDPFQEQHREMEEIRVEMPDGGAAMVAANLAESPLAQLARRKAKDGKPFLTENEWRAGERLRSDYTRGQIMPRMSANWVASVASGRRDGGNGVAELTDAALASRQRVDRSIEAVGPELAGVLIDVCCFLKGLEQVEMERGWPVRSAKIVLKTALGVLHRHYNPQARRSGSLAARMLHWGAADYRPKIG</sequence>